<dbReference type="PROSITE" id="PS50887">
    <property type="entry name" value="GGDEF"/>
    <property type="match status" value="1"/>
</dbReference>
<accession>A0A6H1UIB6</accession>
<dbReference type="SMART" id="SM00052">
    <property type="entry name" value="EAL"/>
    <property type="match status" value="1"/>
</dbReference>
<dbReference type="KEGG" id="fes:HER31_17675"/>
<gene>
    <name evidence="5" type="ORF">HER31_17675</name>
</gene>
<keyword evidence="1" id="KW-0472">Membrane</keyword>
<keyword evidence="6" id="KW-1185">Reference proteome</keyword>
<dbReference type="InterPro" id="IPR001633">
    <property type="entry name" value="EAL_dom"/>
</dbReference>
<evidence type="ECO:0000256" key="1">
    <source>
        <dbReference type="SAM" id="Phobius"/>
    </source>
</evidence>
<evidence type="ECO:0000259" key="2">
    <source>
        <dbReference type="PROSITE" id="PS50112"/>
    </source>
</evidence>
<dbReference type="InterPro" id="IPR029787">
    <property type="entry name" value="Nucleotide_cyclase"/>
</dbReference>
<dbReference type="Gene3D" id="3.30.70.270">
    <property type="match status" value="1"/>
</dbReference>
<dbReference type="InterPro" id="IPR050706">
    <property type="entry name" value="Cyclic-di-GMP_PDE-like"/>
</dbReference>
<dbReference type="Pfam" id="PF08448">
    <property type="entry name" value="PAS_4"/>
    <property type="match status" value="1"/>
</dbReference>
<protein>
    <submittedName>
        <fullName evidence="5">EAL domain-containing protein</fullName>
    </submittedName>
</protein>
<dbReference type="SMART" id="SM00091">
    <property type="entry name" value="PAS"/>
    <property type="match status" value="1"/>
</dbReference>
<dbReference type="InterPro" id="IPR035919">
    <property type="entry name" value="EAL_sf"/>
</dbReference>
<dbReference type="SUPFAM" id="SSF55785">
    <property type="entry name" value="PYP-like sensor domain (PAS domain)"/>
    <property type="match status" value="1"/>
</dbReference>
<dbReference type="PROSITE" id="PS50883">
    <property type="entry name" value="EAL"/>
    <property type="match status" value="1"/>
</dbReference>
<keyword evidence="1" id="KW-0812">Transmembrane</keyword>
<feature type="domain" description="GGDEF" evidence="4">
    <location>
        <begin position="454"/>
        <end position="587"/>
    </location>
</feature>
<dbReference type="PANTHER" id="PTHR33121">
    <property type="entry name" value="CYCLIC DI-GMP PHOSPHODIESTERASE PDEF"/>
    <property type="match status" value="1"/>
</dbReference>
<feature type="domain" description="EAL" evidence="3">
    <location>
        <begin position="598"/>
        <end position="853"/>
    </location>
</feature>
<proteinExistence type="predicted"/>
<evidence type="ECO:0000313" key="5">
    <source>
        <dbReference type="EMBL" id="QIZ78568.1"/>
    </source>
</evidence>
<dbReference type="AlphaFoldDB" id="A0A6H1UIB6"/>
<evidence type="ECO:0000259" key="3">
    <source>
        <dbReference type="PROSITE" id="PS50883"/>
    </source>
</evidence>
<feature type="transmembrane region" description="Helical" evidence="1">
    <location>
        <begin position="229"/>
        <end position="250"/>
    </location>
</feature>
<dbReference type="CDD" id="cd01949">
    <property type="entry name" value="GGDEF"/>
    <property type="match status" value="1"/>
</dbReference>
<dbReference type="PANTHER" id="PTHR33121:SF23">
    <property type="entry name" value="CYCLIC DI-GMP PHOSPHODIESTERASE PDEB"/>
    <property type="match status" value="1"/>
</dbReference>
<dbReference type="GO" id="GO:0071111">
    <property type="term" value="F:cyclic-guanylate-specific phosphodiesterase activity"/>
    <property type="evidence" value="ECO:0007669"/>
    <property type="project" value="InterPro"/>
</dbReference>
<evidence type="ECO:0000259" key="4">
    <source>
        <dbReference type="PROSITE" id="PS50887"/>
    </source>
</evidence>
<dbReference type="RefSeq" id="WP_168662655.1">
    <property type="nucleotide sequence ID" value="NZ_CP051180.1"/>
</dbReference>
<dbReference type="Pfam" id="PF00563">
    <property type="entry name" value="EAL"/>
    <property type="match status" value="1"/>
</dbReference>
<dbReference type="InterPro" id="IPR043128">
    <property type="entry name" value="Rev_trsase/Diguanyl_cyclase"/>
</dbReference>
<dbReference type="NCBIfam" id="TIGR00254">
    <property type="entry name" value="GGDEF"/>
    <property type="match status" value="1"/>
</dbReference>
<dbReference type="SMART" id="SM00267">
    <property type="entry name" value="GGDEF"/>
    <property type="match status" value="1"/>
</dbReference>
<feature type="domain" description="PAS" evidence="2">
    <location>
        <begin position="303"/>
        <end position="373"/>
    </location>
</feature>
<dbReference type="SUPFAM" id="SSF141868">
    <property type="entry name" value="EAL domain-like"/>
    <property type="match status" value="1"/>
</dbReference>
<reference evidence="5 6" key="1">
    <citation type="submission" date="2020-04" db="EMBL/GenBank/DDBJ databases">
        <title>Ferrimonas sp. S7 isolated from sea water.</title>
        <authorList>
            <person name="Bae S.S."/>
            <person name="Baek K."/>
        </authorList>
    </citation>
    <scope>NUCLEOTIDE SEQUENCE [LARGE SCALE GENOMIC DNA]</scope>
    <source>
        <strain evidence="5 6">S7</strain>
    </source>
</reference>
<evidence type="ECO:0000313" key="6">
    <source>
        <dbReference type="Proteomes" id="UP000501602"/>
    </source>
</evidence>
<dbReference type="InterPro" id="IPR013656">
    <property type="entry name" value="PAS_4"/>
</dbReference>
<dbReference type="Proteomes" id="UP000501602">
    <property type="component" value="Chromosome"/>
</dbReference>
<sequence length="861" mass="97157">MPAISLSRRLMLLVFVFALPAMVVVSGLSLMQLEWHLDGLTKQQQSAKFNRAQLRLEKSLANLGDQTQQVRAALESSQDDLLQYLLRNARQQGAHLMVVNHYGELRPLLARNRQVDGTLARLLEQLQRPLANETYQLERNGFFQLEQQNFLAVILPLKHPQWRAVMQVNNLSNKRVQLLSQTYDEVVGAAIVRAPMHSSAPTLPMLFGKPLMLDITFNSKSVDSFGGQVVTLFAIFVVLAAVILIGLFLLQHHFVLSPIREMSKLLQQSEQHELHHPLKFPRVNELSYIAQNCNVLLLKNHHQRQLRDSLLRAVDDAVVVVDTDTRVELVNPAAERLLRLEHGPVQRCSLVDLITDEAGEQLNDALQLLFNSSRVSHDGEVVLHQSQETLRYSVMRTLDGQGNTLGAVMVLSDLTNSLLLKQQLRQRSQRDRTTNLFNRQVFEQALEELGNKPGQHAICYMNLNRFKLINDSCGHAAGDRMLLDVATEMSATIRSQDMLARIGGDEFGLIMKDSSAMEISKLLKELSDRVQGITLYWDSGSYKIGISIGVAFFRGEQTPYETFKDAEIACTMTRSQGGEGQISFFDSLDQDLANQRNAPLWAMRINDAIVNDDLVLFYQPIEPCNGDTRGKHKFEILLRIKEEDGRIIAPGQFIAAAERFNLMPQVDRAVIRKSFEWLARNQQLWGRLVVSINLSGTTLNSDGLVRYVDQMCSIYRVPTHTVCFEVTETAALTNENHALEILHELRQRGFSFALDDFGSGFASYGYLRRLPVDYVKIDGIFVKNLATNSKDYAIVKSIYDVCEVMGIQTVAEFVEDQEILQRLREIGITYAQGYGIARPQDLATYQSEESEEDALLGALEG</sequence>
<dbReference type="InterPro" id="IPR000014">
    <property type="entry name" value="PAS"/>
</dbReference>
<dbReference type="Gene3D" id="3.30.450.20">
    <property type="entry name" value="PAS domain"/>
    <property type="match status" value="1"/>
</dbReference>
<dbReference type="CDD" id="cd01948">
    <property type="entry name" value="EAL"/>
    <property type="match status" value="1"/>
</dbReference>
<dbReference type="InterPro" id="IPR000160">
    <property type="entry name" value="GGDEF_dom"/>
</dbReference>
<dbReference type="InterPro" id="IPR035965">
    <property type="entry name" value="PAS-like_dom_sf"/>
</dbReference>
<name>A0A6H1UIB6_9GAMM</name>
<dbReference type="EMBL" id="CP051180">
    <property type="protein sequence ID" value="QIZ78568.1"/>
    <property type="molecule type" value="Genomic_DNA"/>
</dbReference>
<dbReference type="Pfam" id="PF00990">
    <property type="entry name" value="GGDEF"/>
    <property type="match status" value="1"/>
</dbReference>
<organism evidence="5 6">
    <name type="scientific">Ferrimonas lipolytica</name>
    <dbReference type="NCBI Taxonomy" id="2724191"/>
    <lineage>
        <taxon>Bacteria</taxon>
        <taxon>Pseudomonadati</taxon>
        <taxon>Pseudomonadota</taxon>
        <taxon>Gammaproteobacteria</taxon>
        <taxon>Alteromonadales</taxon>
        <taxon>Ferrimonadaceae</taxon>
        <taxon>Ferrimonas</taxon>
    </lineage>
</organism>
<dbReference type="Gene3D" id="3.20.20.450">
    <property type="entry name" value="EAL domain"/>
    <property type="match status" value="1"/>
</dbReference>
<dbReference type="PROSITE" id="PS50112">
    <property type="entry name" value="PAS"/>
    <property type="match status" value="1"/>
</dbReference>
<keyword evidence="1" id="KW-1133">Transmembrane helix</keyword>
<dbReference type="SUPFAM" id="SSF55073">
    <property type="entry name" value="Nucleotide cyclase"/>
    <property type="match status" value="1"/>
</dbReference>